<evidence type="ECO:0000313" key="3">
    <source>
        <dbReference type="EMBL" id="MDR6300874.1"/>
    </source>
</evidence>
<proteinExistence type="predicted"/>
<comment type="caution">
    <text evidence="3">The sequence shown here is derived from an EMBL/GenBank/DDBJ whole genome shotgun (WGS) entry which is preliminary data.</text>
</comment>
<protein>
    <recommendedName>
        <fullName evidence="2">Putative auto-transporter adhesin head GIN domain-containing protein</fullName>
    </recommendedName>
</protein>
<dbReference type="EMBL" id="JAVDQA010000003">
    <property type="protein sequence ID" value="MDR6300874.1"/>
    <property type="molecule type" value="Genomic_DNA"/>
</dbReference>
<evidence type="ECO:0000313" key="4">
    <source>
        <dbReference type="Proteomes" id="UP001257659"/>
    </source>
</evidence>
<organism evidence="3 4">
    <name type="scientific">Mesonia maritima</name>
    <dbReference type="NCBI Taxonomy" id="1793873"/>
    <lineage>
        <taxon>Bacteria</taxon>
        <taxon>Pseudomonadati</taxon>
        <taxon>Bacteroidota</taxon>
        <taxon>Flavobacteriia</taxon>
        <taxon>Flavobacteriales</taxon>
        <taxon>Flavobacteriaceae</taxon>
        <taxon>Mesonia</taxon>
    </lineage>
</organism>
<dbReference type="InterPro" id="IPR021255">
    <property type="entry name" value="DUF2807"/>
</dbReference>
<keyword evidence="4" id="KW-1185">Reference proteome</keyword>
<evidence type="ECO:0000256" key="1">
    <source>
        <dbReference type="SAM" id="MobiDB-lite"/>
    </source>
</evidence>
<gene>
    <name evidence="3" type="ORF">GGR31_001517</name>
</gene>
<evidence type="ECO:0000259" key="2">
    <source>
        <dbReference type="Pfam" id="PF10988"/>
    </source>
</evidence>
<dbReference type="Proteomes" id="UP001257659">
    <property type="component" value="Unassembled WGS sequence"/>
</dbReference>
<feature type="domain" description="Putative auto-transporter adhesin head GIN" evidence="2">
    <location>
        <begin position="45"/>
        <end position="225"/>
    </location>
</feature>
<feature type="compositionally biased region" description="Polar residues" evidence="1">
    <location>
        <begin position="232"/>
        <end position="242"/>
    </location>
</feature>
<feature type="region of interest" description="Disordered" evidence="1">
    <location>
        <begin position="195"/>
        <end position="242"/>
    </location>
</feature>
<dbReference type="Pfam" id="PF10988">
    <property type="entry name" value="DUF2807"/>
    <property type="match status" value="1"/>
</dbReference>
<reference evidence="3 4" key="1">
    <citation type="submission" date="2023-07" db="EMBL/GenBank/DDBJ databases">
        <title>Genomic Encyclopedia of Type Strains, Phase IV (KMG-IV): sequencing the most valuable type-strain genomes for metagenomic binning, comparative biology and taxonomic classification.</title>
        <authorList>
            <person name="Goeker M."/>
        </authorList>
    </citation>
    <scope>NUCLEOTIDE SEQUENCE [LARGE SCALE GENOMIC DNA]</scope>
    <source>
        <strain evidence="3 4">DSM 102814</strain>
    </source>
</reference>
<dbReference type="Gene3D" id="2.160.20.120">
    <property type="match status" value="1"/>
</dbReference>
<name>A0ABU1K5I5_9FLAO</name>
<sequence length="242" mass="25886">MLTTLTKIIVTTALSFLAFSCNVSFNGTEGKGAVTSKNIPITESFTKISAEKGWDVILEKASTAELEIHAHQNLIDIFEYKVEDNTLIISAKNNIGSAERKEIIVHYTENLQRIKASSGTELTSREMIEQENIELKASSGAEVSLELKTASAEIEASSGAEINLQGTVINCKANVSSGAEIEAKKLRTKTANLKASSGGDLEMSVEKEITASSSSGGSIDYYGNPEQKNIKESTSGGDISQN</sequence>
<accession>A0ABU1K5I5</accession>
<dbReference type="PROSITE" id="PS51257">
    <property type="entry name" value="PROKAR_LIPOPROTEIN"/>
    <property type="match status" value="1"/>
</dbReference>
<dbReference type="RefSeq" id="WP_309727768.1">
    <property type="nucleotide sequence ID" value="NZ_JAVDQA010000003.1"/>
</dbReference>